<reference evidence="1 2" key="1">
    <citation type="submission" date="2014-02" db="EMBL/GenBank/DDBJ databases">
        <title>Expanding our view of genomic diversity in Candidatus Accumulibacter clades.</title>
        <authorList>
            <person name="Skennerton C.T."/>
            <person name="Barr J.J."/>
            <person name="Slater F.R."/>
            <person name="Bond P.L."/>
            <person name="Tyson G.W."/>
        </authorList>
    </citation>
    <scope>NUCLEOTIDE SEQUENCE [LARGE SCALE GENOMIC DNA]</scope>
    <source>
        <strain evidence="2">BA-92</strain>
    </source>
</reference>
<dbReference type="STRING" id="1454003.AW10_01704"/>
<dbReference type="Proteomes" id="UP000021816">
    <property type="component" value="Unassembled WGS sequence"/>
</dbReference>
<evidence type="ECO:0000313" key="1">
    <source>
        <dbReference type="EMBL" id="EXI80561.1"/>
    </source>
</evidence>
<protein>
    <submittedName>
        <fullName evidence="1">Uncharacterized protein</fullName>
    </submittedName>
</protein>
<accession>A0A011NZ06</accession>
<organism evidence="1 2">
    <name type="scientific">Candidatus Accumulibacter appositus</name>
    <dbReference type="NCBI Taxonomy" id="1454003"/>
    <lineage>
        <taxon>Bacteria</taxon>
        <taxon>Pseudomonadati</taxon>
        <taxon>Pseudomonadota</taxon>
        <taxon>Betaproteobacteria</taxon>
        <taxon>Candidatus Accumulibacter</taxon>
    </lineage>
</organism>
<proteinExistence type="predicted"/>
<name>A0A011NZ06_9PROT</name>
<dbReference type="EMBL" id="JEMX01000030">
    <property type="protein sequence ID" value="EXI80561.1"/>
    <property type="molecule type" value="Genomic_DNA"/>
</dbReference>
<dbReference type="AlphaFoldDB" id="A0A011NZ06"/>
<sequence length="42" mass="4664">MTELDQVSTSRRALVLPWRIRVDVAAIGEALVQLGSDRTLRA</sequence>
<comment type="caution">
    <text evidence="1">The sequence shown here is derived from an EMBL/GenBank/DDBJ whole genome shotgun (WGS) entry which is preliminary data.</text>
</comment>
<gene>
    <name evidence="1" type="ORF">AW10_01704</name>
</gene>
<evidence type="ECO:0000313" key="2">
    <source>
        <dbReference type="Proteomes" id="UP000021816"/>
    </source>
</evidence>